<evidence type="ECO:0000256" key="6">
    <source>
        <dbReference type="SAM" id="Coils"/>
    </source>
</evidence>
<name>A0A0B2D705_9PSED</name>
<sequence>MQEAIEKLESTQRALREALERQDWEAIGELDSLCRQVVDDVMAQGGKGDPEVLERLGELLALYREVLEACEAEKQQVGSELRQLRQASAGARAYQDAE</sequence>
<keyword evidence="4" id="KW-0143">Chaperone</keyword>
<dbReference type="RefSeq" id="WP_027589413.1">
    <property type="nucleotide sequence ID" value="NZ_FMUP01000013.1"/>
</dbReference>
<dbReference type="EMBL" id="JTAK01000002">
    <property type="protein sequence ID" value="KHO65420.1"/>
    <property type="molecule type" value="Genomic_DNA"/>
</dbReference>
<dbReference type="OrthoDB" id="7013020at2"/>
<dbReference type="InterPro" id="IPR008622">
    <property type="entry name" value="FliT"/>
</dbReference>
<keyword evidence="2" id="KW-0963">Cytoplasm</keyword>
<proteinExistence type="predicted"/>
<dbReference type="EMBL" id="FTMC01000024">
    <property type="protein sequence ID" value="SIR43688.1"/>
    <property type="molecule type" value="Genomic_DNA"/>
</dbReference>
<evidence type="ECO:0000313" key="10">
    <source>
        <dbReference type="Proteomes" id="UP000186079"/>
    </source>
</evidence>
<dbReference type="Proteomes" id="UP000030980">
    <property type="component" value="Unassembled WGS sequence"/>
</dbReference>
<keyword evidence="6" id="KW-0175">Coiled coil</keyword>
<dbReference type="STRING" id="706570.PT85_04925"/>
<comment type="subcellular location">
    <subcellularLocation>
        <location evidence="1">Cytoplasm</location>
        <location evidence="1">Cytosol</location>
    </subcellularLocation>
</comment>
<evidence type="ECO:0000313" key="7">
    <source>
        <dbReference type="EMBL" id="KHO65420.1"/>
    </source>
</evidence>
<dbReference type="GO" id="GO:0044781">
    <property type="term" value="P:bacterial-type flagellum organization"/>
    <property type="evidence" value="ECO:0007669"/>
    <property type="project" value="UniProtKB-KW"/>
</dbReference>
<keyword evidence="7" id="KW-0966">Cell projection</keyword>
<dbReference type="PATRIC" id="fig|706570.3.peg.2818"/>
<dbReference type="Pfam" id="PF05400">
    <property type="entry name" value="FliT"/>
    <property type="match status" value="1"/>
</dbReference>
<keyword evidence="7" id="KW-0969">Cilium</keyword>
<dbReference type="Proteomes" id="UP000186079">
    <property type="component" value="Unassembled WGS sequence"/>
</dbReference>
<keyword evidence="7" id="KW-0282">Flagellum</keyword>
<evidence type="ECO:0000313" key="9">
    <source>
        <dbReference type="Proteomes" id="UP000030980"/>
    </source>
</evidence>
<feature type="coiled-coil region" evidence="6">
    <location>
        <begin position="53"/>
        <end position="87"/>
    </location>
</feature>
<dbReference type="Gene3D" id="1.20.58.380">
    <property type="entry name" value="Flagellar protein flit"/>
    <property type="match status" value="1"/>
</dbReference>
<accession>A0A0B3BS35</accession>
<evidence type="ECO:0000313" key="8">
    <source>
        <dbReference type="EMBL" id="SIR43688.1"/>
    </source>
</evidence>
<gene>
    <name evidence="7" type="ORF">PT85_04925</name>
    <name evidence="8" type="ORF">SAMN05421672_12422</name>
</gene>
<protein>
    <recommendedName>
        <fullName evidence="5">Flagellar protein FliT</fullName>
    </recommendedName>
</protein>
<organism evidence="7 9">
    <name type="scientific">Pseudomonas flexibilis</name>
    <dbReference type="NCBI Taxonomy" id="706570"/>
    <lineage>
        <taxon>Bacteria</taxon>
        <taxon>Pseudomonadati</taxon>
        <taxon>Pseudomonadota</taxon>
        <taxon>Gammaproteobacteria</taxon>
        <taxon>Pseudomonadales</taxon>
        <taxon>Pseudomonadaceae</taxon>
        <taxon>Pseudomonas</taxon>
    </lineage>
</organism>
<reference evidence="8 10" key="2">
    <citation type="submission" date="2017-01" db="EMBL/GenBank/DDBJ databases">
        <authorList>
            <person name="Mah S.A."/>
            <person name="Swanson W.J."/>
            <person name="Moy G.W."/>
            <person name="Vacquier V.D."/>
        </authorList>
    </citation>
    <scope>NUCLEOTIDE SEQUENCE [LARGE SCALE GENOMIC DNA]</scope>
    <source>
        <strain evidence="8 10">ATCC 29606</strain>
    </source>
</reference>
<dbReference type="AlphaFoldDB" id="A0A0B2D705"/>
<reference evidence="7 9" key="1">
    <citation type="submission" date="2014-11" db="EMBL/GenBank/DDBJ databases">
        <title>Genome sequence of Pseudomonas tuomuerensis JCM 14085.</title>
        <authorList>
            <person name="Shin S.-K."/>
            <person name="Yi H."/>
        </authorList>
    </citation>
    <scope>NUCLEOTIDE SEQUENCE [LARGE SCALE GENOMIC DNA]</scope>
    <source>
        <strain evidence="7 9">JCM 14085</strain>
    </source>
</reference>
<evidence type="ECO:0000256" key="3">
    <source>
        <dbReference type="ARBA" id="ARBA00022795"/>
    </source>
</evidence>
<evidence type="ECO:0000256" key="5">
    <source>
        <dbReference type="ARBA" id="ARBA00093797"/>
    </source>
</evidence>
<accession>A0A0B2D705</accession>
<evidence type="ECO:0000256" key="2">
    <source>
        <dbReference type="ARBA" id="ARBA00022490"/>
    </source>
</evidence>
<keyword evidence="9" id="KW-1185">Reference proteome</keyword>
<evidence type="ECO:0000256" key="4">
    <source>
        <dbReference type="ARBA" id="ARBA00023186"/>
    </source>
</evidence>
<evidence type="ECO:0000256" key="1">
    <source>
        <dbReference type="ARBA" id="ARBA00004514"/>
    </source>
</evidence>
<keyword evidence="3" id="KW-1005">Bacterial flagellum biogenesis</keyword>